<protein>
    <submittedName>
        <fullName evidence="3">Uncharacterized protein</fullName>
    </submittedName>
</protein>
<organism evidence="3 4">
    <name type="scientific">Zea mays</name>
    <name type="common">Maize</name>
    <dbReference type="NCBI Taxonomy" id="4577"/>
    <lineage>
        <taxon>Eukaryota</taxon>
        <taxon>Viridiplantae</taxon>
        <taxon>Streptophyta</taxon>
        <taxon>Embryophyta</taxon>
        <taxon>Tracheophyta</taxon>
        <taxon>Spermatophyta</taxon>
        <taxon>Magnoliopsida</taxon>
        <taxon>Liliopsida</taxon>
        <taxon>Poales</taxon>
        <taxon>Poaceae</taxon>
        <taxon>PACMAD clade</taxon>
        <taxon>Panicoideae</taxon>
        <taxon>Andropogonodae</taxon>
        <taxon>Andropogoneae</taxon>
        <taxon>Tripsacinae</taxon>
        <taxon>Zea</taxon>
    </lineage>
</organism>
<accession>A0A3L6ECS4</accession>
<proteinExistence type="predicted"/>
<dbReference type="ExpressionAtlas" id="A0A3L6ECS4">
    <property type="expression patterns" value="baseline and differential"/>
</dbReference>
<dbReference type="OMA" id="EANHEKP"/>
<feature type="signal peptide" evidence="2">
    <location>
        <begin position="1"/>
        <end position="22"/>
    </location>
</feature>
<feature type="region of interest" description="Disordered" evidence="1">
    <location>
        <begin position="57"/>
        <end position="112"/>
    </location>
</feature>
<dbReference type="EMBL" id="NCVQ01000007">
    <property type="protein sequence ID" value="PWZ18826.1"/>
    <property type="molecule type" value="Genomic_DNA"/>
</dbReference>
<gene>
    <name evidence="3" type="ORF">Zm00014a_006037</name>
</gene>
<dbReference type="OrthoDB" id="10496013at2759"/>
<name>A0A3L6ECS4_MAIZE</name>
<evidence type="ECO:0000313" key="3">
    <source>
        <dbReference type="EMBL" id="PWZ18826.1"/>
    </source>
</evidence>
<feature type="chain" id="PRO_5018779200" evidence="2">
    <location>
        <begin position="23"/>
        <end position="112"/>
    </location>
</feature>
<dbReference type="AlphaFoldDB" id="A0A3L6ECS4"/>
<sequence length="112" mass="11570">MASLGQLLLVAGLAFLVLLLGAQDHGRGEQATGGGPAVGAAAAAAAPPAREAVIISRHQHSQPSAAAMAESKRLPIPPSGPSTKWNYEANHEKPSSSESGSGRRRLGWWWSP</sequence>
<dbReference type="Proteomes" id="UP000251960">
    <property type="component" value="Chromosome 6"/>
</dbReference>
<evidence type="ECO:0000256" key="2">
    <source>
        <dbReference type="SAM" id="SignalP"/>
    </source>
</evidence>
<evidence type="ECO:0000256" key="1">
    <source>
        <dbReference type="SAM" id="MobiDB-lite"/>
    </source>
</evidence>
<reference evidence="3 4" key="1">
    <citation type="journal article" date="2018" name="Nat. Genet.">
        <title>Extensive intraspecific gene order and gene structural variations between Mo17 and other maize genomes.</title>
        <authorList>
            <person name="Sun S."/>
            <person name="Zhou Y."/>
            <person name="Chen J."/>
            <person name="Shi J."/>
            <person name="Zhao H."/>
            <person name="Zhao H."/>
            <person name="Song W."/>
            <person name="Zhang M."/>
            <person name="Cui Y."/>
            <person name="Dong X."/>
            <person name="Liu H."/>
            <person name="Ma X."/>
            <person name="Jiao Y."/>
            <person name="Wang B."/>
            <person name="Wei X."/>
            <person name="Stein J.C."/>
            <person name="Glaubitz J.C."/>
            <person name="Lu F."/>
            <person name="Yu G."/>
            <person name="Liang C."/>
            <person name="Fengler K."/>
            <person name="Li B."/>
            <person name="Rafalski A."/>
            <person name="Schnable P.S."/>
            <person name="Ware D.H."/>
            <person name="Buckler E.S."/>
            <person name="Lai J."/>
        </authorList>
    </citation>
    <scope>NUCLEOTIDE SEQUENCE [LARGE SCALE GENOMIC DNA]</scope>
    <source>
        <strain evidence="4">cv. Missouri 17</strain>
        <tissue evidence="3">Seedling</tissue>
    </source>
</reference>
<keyword evidence="2" id="KW-0732">Signal</keyword>
<evidence type="ECO:0000313" key="4">
    <source>
        <dbReference type="Proteomes" id="UP000251960"/>
    </source>
</evidence>
<comment type="caution">
    <text evidence="3">The sequence shown here is derived from an EMBL/GenBank/DDBJ whole genome shotgun (WGS) entry which is preliminary data.</text>
</comment>
<dbReference type="KEGG" id="zma:100273806"/>